<dbReference type="Proteomes" id="UP001328107">
    <property type="component" value="Unassembled WGS sequence"/>
</dbReference>
<evidence type="ECO:0000313" key="2">
    <source>
        <dbReference type="Proteomes" id="UP001328107"/>
    </source>
</evidence>
<evidence type="ECO:0000313" key="1">
    <source>
        <dbReference type="EMBL" id="GMR50394.1"/>
    </source>
</evidence>
<organism evidence="1 2">
    <name type="scientific">Pristionchus mayeri</name>
    <dbReference type="NCBI Taxonomy" id="1317129"/>
    <lineage>
        <taxon>Eukaryota</taxon>
        <taxon>Metazoa</taxon>
        <taxon>Ecdysozoa</taxon>
        <taxon>Nematoda</taxon>
        <taxon>Chromadorea</taxon>
        <taxon>Rhabditida</taxon>
        <taxon>Rhabditina</taxon>
        <taxon>Diplogasteromorpha</taxon>
        <taxon>Diplogasteroidea</taxon>
        <taxon>Neodiplogasteridae</taxon>
        <taxon>Pristionchus</taxon>
    </lineage>
</organism>
<accession>A0AAN5CU87</accession>
<dbReference type="EMBL" id="BTRK01000004">
    <property type="protein sequence ID" value="GMR50394.1"/>
    <property type="molecule type" value="Genomic_DNA"/>
</dbReference>
<reference evidence="2" key="1">
    <citation type="submission" date="2022-10" db="EMBL/GenBank/DDBJ databases">
        <title>Genome assembly of Pristionchus species.</title>
        <authorList>
            <person name="Yoshida K."/>
            <person name="Sommer R.J."/>
        </authorList>
    </citation>
    <scope>NUCLEOTIDE SEQUENCE [LARGE SCALE GENOMIC DNA]</scope>
    <source>
        <strain evidence="2">RS5460</strain>
    </source>
</reference>
<sequence length="91" mass="10350">TTGFRQMHKHDHIRDLAHPLLDLLVGDQHQSARNETESAQLQQGSFRSLFVAQLVEKLLLILRTYFEGIIEQALSKAKIEFLCGKHLASVL</sequence>
<protein>
    <submittedName>
        <fullName evidence="1">Uncharacterized protein</fullName>
    </submittedName>
</protein>
<keyword evidence="2" id="KW-1185">Reference proteome</keyword>
<gene>
    <name evidence="1" type="ORF">PMAYCL1PPCAC_20589</name>
</gene>
<dbReference type="AlphaFoldDB" id="A0AAN5CU87"/>
<comment type="caution">
    <text evidence="1">The sequence shown here is derived from an EMBL/GenBank/DDBJ whole genome shotgun (WGS) entry which is preliminary data.</text>
</comment>
<name>A0AAN5CU87_9BILA</name>
<proteinExistence type="predicted"/>
<feature type="non-terminal residue" evidence="1">
    <location>
        <position position="1"/>
    </location>
</feature>